<dbReference type="EMBL" id="JOTN01000013">
    <property type="protein sequence ID" value="KEK18601.1"/>
    <property type="molecule type" value="Genomic_DNA"/>
</dbReference>
<accession>A0A073JWG8</accession>
<sequence length="180" mass="21008">MPQLNALIGLIKAVRLGAHSYYENTIRCSYLPHRYYFLTSYITGNELEEWVEFDTSGFMSINYTEVEHEMSNFCIDLDVIRLALKLNAKRNSTGVCIKLSSDKERIEKVIHLLEENNIKNEFVTRTKTLRITDPVDLFLKDSIELGIYSIATIYEMLTQSEIERLLYYFLQETTRGVIKT</sequence>
<dbReference type="RefSeq" id="WP_034640714.1">
    <property type="nucleotide sequence ID" value="NZ_CBCSJC010000052.1"/>
</dbReference>
<evidence type="ECO:0000313" key="1">
    <source>
        <dbReference type="EMBL" id="KEK18601.1"/>
    </source>
</evidence>
<organism evidence="1 2">
    <name type="scientific">Bacillus manliponensis</name>
    <dbReference type="NCBI Taxonomy" id="574376"/>
    <lineage>
        <taxon>Bacteria</taxon>
        <taxon>Bacillati</taxon>
        <taxon>Bacillota</taxon>
        <taxon>Bacilli</taxon>
        <taxon>Bacillales</taxon>
        <taxon>Bacillaceae</taxon>
        <taxon>Bacillus</taxon>
        <taxon>Bacillus cereus group</taxon>
    </lineage>
</organism>
<comment type="caution">
    <text evidence="1">The sequence shown here is derived from an EMBL/GenBank/DDBJ whole genome shotgun (WGS) entry which is preliminary data.</text>
</comment>
<name>A0A073JWG8_9BACI</name>
<evidence type="ECO:0000313" key="2">
    <source>
        <dbReference type="Proteomes" id="UP000027822"/>
    </source>
</evidence>
<protein>
    <submittedName>
        <fullName evidence="1">Uncharacterized protein</fullName>
    </submittedName>
</protein>
<dbReference type="STRING" id="574376.BAMA_04965"/>
<proteinExistence type="predicted"/>
<dbReference type="AlphaFoldDB" id="A0A073JWG8"/>
<dbReference type="Proteomes" id="UP000027822">
    <property type="component" value="Unassembled WGS sequence"/>
</dbReference>
<gene>
    <name evidence="1" type="ORF">BAMA_04965</name>
</gene>
<reference evidence="1 2" key="1">
    <citation type="submission" date="2014-06" db="EMBL/GenBank/DDBJ databases">
        <title>Draft genome sequence of Bacillus manliponensis JCM 15802 (MCCC 1A00708).</title>
        <authorList>
            <person name="Lai Q."/>
            <person name="Liu Y."/>
            <person name="Shao Z."/>
        </authorList>
    </citation>
    <scope>NUCLEOTIDE SEQUENCE [LARGE SCALE GENOMIC DNA]</scope>
    <source>
        <strain evidence="1 2">JCM 15802</strain>
    </source>
</reference>
<keyword evidence="2" id="KW-1185">Reference proteome</keyword>